<dbReference type="EMBL" id="FNLM01000034">
    <property type="protein sequence ID" value="SDU53956.1"/>
    <property type="molecule type" value="Genomic_DNA"/>
</dbReference>
<organism evidence="1 2">
    <name type="scientific">Gordonia westfalica</name>
    <dbReference type="NCBI Taxonomy" id="158898"/>
    <lineage>
        <taxon>Bacteria</taxon>
        <taxon>Bacillati</taxon>
        <taxon>Actinomycetota</taxon>
        <taxon>Actinomycetes</taxon>
        <taxon>Mycobacteriales</taxon>
        <taxon>Gordoniaceae</taxon>
        <taxon>Gordonia</taxon>
    </lineage>
</organism>
<dbReference type="OrthoDB" id="4382021at2"/>
<reference evidence="1 2" key="1">
    <citation type="submission" date="2016-10" db="EMBL/GenBank/DDBJ databases">
        <authorList>
            <person name="de Groot N.N."/>
        </authorList>
    </citation>
    <scope>NUCLEOTIDE SEQUENCE [LARGE SCALE GENOMIC DNA]</scope>
    <source>
        <strain evidence="1 2">DSM 44215</strain>
    </source>
</reference>
<proteinExistence type="predicted"/>
<name>A0A1H2JCM6_9ACTN</name>
<protein>
    <recommendedName>
        <fullName evidence="3">Excreted virulence factor EspC, type VII ESX diderm</fullName>
    </recommendedName>
</protein>
<evidence type="ECO:0000313" key="1">
    <source>
        <dbReference type="EMBL" id="SDU53956.1"/>
    </source>
</evidence>
<accession>A0A1H2JCM6</accession>
<evidence type="ECO:0000313" key="2">
    <source>
        <dbReference type="Proteomes" id="UP000183180"/>
    </source>
</evidence>
<dbReference type="AlphaFoldDB" id="A0A1H2JCM6"/>
<gene>
    <name evidence="1" type="ORF">SAMN04488548_1341963</name>
</gene>
<dbReference type="STRING" id="158898.SAMN04488548_1341963"/>
<evidence type="ECO:0008006" key="3">
    <source>
        <dbReference type="Google" id="ProtNLM"/>
    </source>
</evidence>
<dbReference type="Proteomes" id="UP000183180">
    <property type="component" value="Unassembled WGS sequence"/>
</dbReference>
<sequence length="120" mass="12063">MDGTGSNRIAMDVDQVSAVSAYYRRSSLVLNAVADDLAAHDFGRWARTDADTGAGASLGPSAATYAEMSATLSARLRTQSRAAAVLADGLRNSAIVLAAGDAHAAGEIARATPGSPVTAG</sequence>
<dbReference type="RefSeq" id="WP_074850248.1">
    <property type="nucleotide sequence ID" value="NZ_FNLM01000034.1"/>
</dbReference>